<reference evidence="1 2" key="1">
    <citation type="submission" date="2019-07" db="EMBL/GenBank/DDBJ databases">
        <authorList>
            <person name="Cremers G."/>
        </authorList>
    </citation>
    <scope>NUCLEOTIDE SEQUENCE [LARGE SCALE GENOMIC DNA]</scope>
</reference>
<accession>A0A564ZIY6</accession>
<dbReference type="AlphaFoldDB" id="A0A564ZIY6"/>
<dbReference type="EMBL" id="CABIKM010000026">
    <property type="protein sequence ID" value="VUZ85299.1"/>
    <property type="molecule type" value="Genomic_DNA"/>
</dbReference>
<evidence type="ECO:0000313" key="1">
    <source>
        <dbReference type="EMBL" id="VUZ85299.1"/>
    </source>
</evidence>
<sequence length="27" mass="3096">MLGTTTFMLIDAPQAHGVYRFLLNDNR</sequence>
<organism evidence="1 2">
    <name type="scientific">Candidatus Methylomirabilis lanthanidiphila</name>
    <dbReference type="NCBI Taxonomy" id="2211376"/>
    <lineage>
        <taxon>Bacteria</taxon>
        <taxon>Candidatus Methylomirabilota</taxon>
        <taxon>Candidatus Methylomirabilia</taxon>
        <taxon>Candidatus Methylomirabilales</taxon>
        <taxon>Candidatus Methylomirabilaceae</taxon>
        <taxon>Candidatus Methylomirabilis</taxon>
    </lineage>
</organism>
<evidence type="ECO:0000313" key="2">
    <source>
        <dbReference type="Proteomes" id="UP000334340"/>
    </source>
</evidence>
<name>A0A564ZIY6_9BACT</name>
<gene>
    <name evidence="1" type="ORF">MELA_01682</name>
</gene>
<protein>
    <submittedName>
        <fullName evidence="1">Uncharacterized protein</fullName>
    </submittedName>
</protein>
<dbReference type="Proteomes" id="UP000334340">
    <property type="component" value="Unassembled WGS sequence"/>
</dbReference>
<keyword evidence="2" id="KW-1185">Reference proteome</keyword>
<proteinExistence type="predicted"/>